<evidence type="ECO:0000256" key="2">
    <source>
        <dbReference type="SAM" id="SignalP"/>
    </source>
</evidence>
<dbReference type="STRING" id="676599.ARC20_06010"/>
<gene>
    <name evidence="4" type="ORF">ARC20_06010</name>
</gene>
<dbReference type="GO" id="GO:0016787">
    <property type="term" value="F:hydrolase activity"/>
    <property type="evidence" value="ECO:0007669"/>
    <property type="project" value="UniProtKB-KW"/>
</dbReference>
<protein>
    <submittedName>
        <fullName evidence="4">Esterase</fullName>
    </submittedName>
</protein>
<dbReference type="InterPro" id="IPR049492">
    <property type="entry name" value="BD-FAE-like_dom"/>
</dbReference>
<dbReference type="PANTHER" id="PTHR48081:SF33">
    <property type="entry name" value="KYNURENINE FORMAMIDASE"/>
    <property type="match status" value="1"/>
</dbReference>
<keyword evidence="2" id="KW-0732">Signal</keyword>
<dbReference type="PANTHER" id="PTHR48081">
    <property type="entry name" value="AB HYDROLASE SUPERFAMILY PROTEIN C4A8.06C"/>
    <property type="match status" value="1"/>
</dbReference>
<evidence type="ECO:0000256" key="1">
    <source>
        <dbReference type="ARBA" id="ARBA00022801"/>
    </source>
</evidence>
<dbReference type="SUPFAM" id="SSF53474">
    <property type="entry name" value="alpha/beta-Hydrolases"/>
    <property type="match status" value="1"/>
</dbReference>
<dbReference type="InterPro" id="IPR050300">
    <property type="entry name" value="GDXG_lipolytic_enzyme"/>
</dbReference>
<proteinExistence type="predicted"/>
<dbReference type="Proteomes" id="UP000051802">
    <property type="component" value="Unassembled WGS sequence"/>
</dbReference>
<feature type="domain" description="BD-FAE-like" evidence="3">
    <location>
        <begin position="55"/>
        <end position="160"/>
    </location>
</feature>
<comment type="caution">
    <text evidence="4">The sequence shown here is derived from an EMBL/GenBank/DDBJ whole genome shotgun (WGS) entry which is preliminary data.</text>
</comment>
<feature type="chain" id="PRO_5006391535" evidence="2">
    <location>
        <begin position="19"/>
        <end position="293"/>
    </location>
</feature>
<dbReference type="Gene3D" id="3.40.50.1820">
    <property type="entry name" value="alpha/beta hydrolase"/>
    <property type="match status" value="1"/>
</dbReference>
<evidence type="ECO:0000313" key="5">
    <source>
        <dbReference type="Proteomes" id="UP000051802"/>
    </source>
</evidence>
<organism evidence="4 5">
    <name type="scientific">Stenotrophomonas panacihumi</name>
    <dbReference type="NCBI Taxonomy" id="676599"/>
    <lineage>
        <taxon>Bacteria</taxon>
        <taxon>Pseudomonadati</taxon>
        <taxon>Pseudomonadota</taxon>
        <taxon>Gammaproteobacteria</taxon>
        <taxon>Lysobacterales</taxon>
        <taxon>Lysobacteraceae</taxon>
        <taxon>Stenotrophomonas</taxon>
    </lineage>
</organism>
<evidence type="ECO:0000259" key="3">
    <source>
        <dbReference type="Pfam" id="PF20434"/>
    </source>
</evidence>
<name>A0A0R0AYM7_9GAMM</name>
<dbReference type="InterPro" id="IPR029058">
    <property type="entry name" value="AB_hydrolase_fold"/>
</dbReference>
<dbReference type="EMBL" id="LLXU01000058">
    <property type="protein sequence ID" value="KRG45960.1"/>
    <property type="molecule type" value="Genomic_DNA"/>
</dbReference>
<evidence type="ECO:0000313" key="4">
    <source>
        <dbReference type="EMBL" id="KRG45960.1"/>
    </source>
</evidence>
<reference evidence="4 5" key="1">
    <citation type="submission" date="2015-10" db="EMBL/GenBank/DDBJ databases">
        <title>Genome sequencing and analysis of members of genus Stenotrophomonas.</title>
        <authorList>
            <person name="Patil P.P."/>
            <person name="Midha S."/>
            <person name="Patil P.B."/>
        </authorList>
    </citation>
    <scope>NUCLEOTIDE SEQUENCE [LARGE SCALE GENOMIC DNA]</scope>
    <source>
        <strain evidence="4 5">JCM 16536</strain>
    </source>
</reference>
<keyword evidence="5" id="KW-1185">Reference proteome</keyword>
<dbReference type="Pfam" id="PF20434">
    <property type="entry name" value="BD-FAE"/>
    <property type="match status" value="1"/>
</dbReference>
<keyword evidence="1" id="KW-0378">Hydrolase</keyword>
<feature type="signal peptide" evidence="2">
    <location>
        <begin position="1"/>
        <end position="18"/>
    </location>
</feature>
<sequence length="293" mass="31237">MAVVGLCATLLLAVAVEAAPAGGWLGLRGGGDNALPPGSRVEKALRYGPDAAQLLDVYIPANARQAPILFLVHGGGWRRGGRDNPGLAQPKAAHWLPKGYLVVSVDYRLLPEADPLRQAEDVAHALAWVQQHAAQWGGDPRRVVMMGHSAGAHLVALLGSDVGRLAAVGATRPLGVVALDSAAMDVPLIMQAPRHFGLYDDAFGTDPDYWRRASPCHHLARDSLPMLAVCSSRRADSCLQARAFSRRAGELGVPVEVLPEDLSHMQINRELGEASAYTASVDRYIDGLLAVHR</sequence>
<dbReference type="AlphaFoldDB" id="A0A0R0AYM7"/>
<dbReference type="OrthoDB" id="9771666at2"/>
<accession>A0A0R0AYM7</accession>